<keyword evidence="1" id="KW-1133">Transmembrane helix</keyword>
<feature type="transmembrane region" description="Helical" evidence="1">
    <location>
        <begin position="81"/>
        <end position="102"/>
    </location>
</feature>
<dbReference type="AlphaFoldDB" id="E0SS06"/>
<dbReference type="STRING" id="583356.Igag_0520"/>
<protein>
    <recommendedName>
        <fullName evidence="4">DUF998 domain-containing protein</fullName>
    </recommendedName>
</protein>
<organism evidence="2 3">
    <name type="scientific">Ignisphaera aggregans (strain DSM 17230 / JCM 13409 / AQ1.S1)</name>
    <dbReference type="NCBI Taxonomy" id="583356"/>
    <lineage>
        <taxon>Archaea</taxon>
        <taxon>Thermoproteota</taxon>
        <taxon>Thermoprotei</taxon>
        <taxon>Desulfurococcales</taxon>
        <taxon>Desulfurococcaceae</taxon>
        <taxon>Ignisphaera</taxon>
    </lineage>
</organism>
<dbReference type="Proteomes" id="UP000001304">
    <property type="component" value="Chromosome"/>
</dbReference>
<feature type="transmembrane region" description="Helical" evidence="1">
    <location>
        <begin position="140"/>
        <end position="157"/>
    </location>
</feature>
<evidence type="ECO:0000256" key="1">
    <source>
        <dbReference type="SAM" id="Phobius"/>
    </source>
</evidence>
<dbReference type="PANTHER" id="PTHR42241">
    <property type="entry name" value="HYPOTHETICAL MEMBRANE PROTEIN, CONSERVED, DUF998 FAMILY"/>
    <property type="match status" value="1"/>
</dbReference>
<dbReference type="HOGENOM" id="CLU_100105_0_0_2"/>
<gene>
    <name evidence="2" type="ordered locus">Igag_0520</name>
</gene>
<sequence length="184" mass="20804">MYRTLLTIGKNLGLIPVVGFWIIATISIGYNPWFNIWKHAFSDLGAKDAVNPWIYNYGLIVLGAITMLYSIYLAYVSWNKFIVFSSALIFVAGIFLSLIGIYPGGTRPHTFVSTWFFIQFFIALIPMAIGFIFSGKYIDALFQIIIFIAALLGAILVKWPSVALIEAYEILLIDIVVIHLWIRL</sequence>
<proteinExistence type="predicted"/>
<keyword evidence="1" id="KW-0812">Transmembrane</keyword>
<feature type="transmembrane region" description="Helical" evidence="1">
    <location>
        <begin position="12"/>
        <end position="33"/>
    </location>
</feature>
<dbReference type="InterPro" id="IPR009339">
    <property type="entry name" value="DUF998"/>
</dbReference>
<reference evidence="2 3" key="1">
    <citation type="journal article" date="2010" name="Stand. Genomic Sci.">
        <title>Complete genome sequence of Ignisphaera aggregans type strain (AQ1.S1).</title>
        <authorList>
            <person name="Goker M."/>
            <person name="Held B."/>
            <person name="Lapidus A."/>
            <person name="Nolan M."/>
            <person name="Spring S."/>
            <person name="Yasawong M."/>
            <person name="Lucas S."/>
            <person name="Glavina Del Rio T."/>
            <person name="Tice H."/>
            <person name="Cheng J.F."/>
            <person name="Goodwin L."/>
            <person name="Tapia R."/>
            <person name="Pitluck S."/>
            <person name="Liolios K."/>
            <person name="Ivanova N."/>
            <person name="Mavromatis K."/>
            <person name="Mikhailova N."/>
            <person name="Pati A."/>
            <person name="Chen A."/>
            <person name="Palaniappan K."/>
            <person name="Brambilla E."/>
            <person name="Land M."/>
            <person name="Hauser L."/>
            <person name="Chang Y.J."/>
            <person name="Jeffries C.D."/>
            <person name="Brettin T."/>
            <person name="Detter J.C."/>
            <person name="Han C."/>
            <person name="Rohde M."/>
            <person name="Sikorski J."/>
            <person name="Woyke T."/>
            <person name="Bristow J."/>
            <person name="Eisen J.A."/>
            <person name="Markowitz V."/>
            <person name="Hugenholtz P."/>
            <person name="Kyrpides N.C."/>
            <person name="Klenk H.P."/>
        </authorList>
    </citation>
    <scope>NUCLEOTIDE SEQUENCE [LARGE SCALE GENOMIC DNA]</scope>
    <source>
        <strain evidence="3">DSM 17230 / JCM 13409 / AQ1.S1</strain>
    </source>
</reference>
<keyword evidence="1" id="KW-0472">Membrane</keyword>
<keyword evidence="3" id="KW-1185">Reference proteome</keyword>
<dbReference type="Pfam" id="PF06197">
    <property type="entry name" value="DUF998"/>
    <property type="match status" value="1"/>
</dbReference>
<feature type="transmembrane region" description="Helical" evidence="1">
    <location>
        <begin position="163"/>
        <end position="182"/>
    </location>
</feature>
<feature type="transmembrane region" description="Helical" evidence="1">
    <location>
        <begin position="114"/>
        <end position="133"/>
    </location>
</feature>
<evidence type="ECO:0000313" key="2">
    <source>
        <dbReference type="EMBL" id="ADM27356.1"/>
    </source>
</evidence>
<accession>E0SS06</accession>
<evidence type="ECO:0000313" key="3">
    <source>
        <dbReference type="Proteomes" id="UP000001304"/>
    </source>
</evidence>
<dbReference type="PANTHER" id="PTHR42241:SF2">
    <property type="entry name" value="HYPOTHETICAL MEMBRANE PROTEIN, CONSERVED, DUF998 FAMILY"/>
    <property type="match status" value="1"/>
</dbReference>
<dbReference type="EMBL" id="CP002098">
    <property type="protein sequence ID" value="ADM27356.1"/>
    <property type="molecule type" value="Genomic_DNA"/>
</dbReference>
<feature type="transmembrane region" description="Helical" evidence="1">
    <location>
        <begin position="53"/>
        <end position="74"/>
    </location>
</feature>
<evidence type="ECO:0008006" key="4">
    <source>
        <dbReference type="Google" id="ProtNLM"/>
    </source>
</evidence>
<name>E0SS06_IGNAA</name>
<dbReference type="KEGG" id="iag:Igag_0520"/>
<dbReference type="BioCyc" id="IAGG583356:GHAH-522-MONOMER"/>